<proteinExistence type="predicted"/>
<feature type="domain" description="HNH nuclease" evidence="1">
    <location>
        <begin position="20"/>
        <end position="80"/>
    </location>
</feature>
<dbReference type="Proteomes" id="UP000501830">
    <property type="component" value="Chromosome"/>
</dbReference>
<dbReference type="InterPro" id="IPR002711">
    <property type="entry name" value="HNH"/>
</dbReference>
<dbReference type="GO" id="GO:0008270">
    <property type="term" value="F:zinc ion binding"/>
    <property type="evidence" value="ECO:0007669"/>
    <property type="project" value="InterPro"/>
</dbReference>
<evidence type="ECO:0000313" key="2">
    <source>
        <dbReference type="EMBL" id="QIK51263.1"/>
    </source>
</evidence>
<accession>A0A6G7WG82</accession>
<dbReference type="RefSeq" id="WP_166062316.1">
    <property type="nucleotide sequence ID" value="NZ_CP049889.1"/>
</dbReference>
<dbReference type="GO" id="GO:0004519">
    <property type="term" value="F:endonuclease activity"/>
    <property type="evidence" value="ECO:0007669"/>
    <property type="project" value="UniProtKB-KW"/>
</dbReference>
<dbReference type="Gene3D" id="1.10.30.50">
    <property type="match status" value="1"/>
</dbReference>
<name>A0A6G7WG82_9LACT</name>
<keyword evidence="2" id="KW-0540">Nuclease</keyword>
<dbReference type="InterPro" id="IPR003615">
    <property type="entry name" value="HNH_nuc"/>
</dbReference>
<evidence type="ECO:0000313" key="3">
    <source>
        <dbReference type="Proteomes" id="UP000501830"/>
    </source>
</evidence>
<organism evidence="2 3">
    <name type="scientific">Jeotgalibaca porci</name>
    <dbReference type="NCBI Taxonomy" id="1868793"/>
    <lineage>
        <taxon>Bacteria</taxon>
        <taxon>Bacillati</taxon>
        <taxon>Bacillota</taxon>
        <taxon>Bacilli</taxon>
        <taxon>Lactobacillales</taxon>
        <taxon>Carnobacteriaceae</taxon>
        <taxon>Jeotgalibaca</taxon>
    </lineage>
</organism>
<gene>
    <name evidence="2" type="ORF">G7058_03835</name>
</gene>
<dbReference type="GO" id="GO:0003676">
    <property type="term" value="F:nucleic acid binding"/>
    <property type="evidence" value="ECO:0007669"/>
    <property type="project" value="InterPro"/>
</dbReference>
<dbReference type="Pfam" id="PF01844">
    <property type="entry name" value="HNH"/>
    <property type="match status" value="1"/>
</dbReference>
<dbReference type="SMART" id="SM00507">
    <property type="entry name" value="HNHc"/>
    <property type="match status" value="1"/>
</dbReference>
<dbReference type="CDD" id="cd00085">
    <property type="entry name" value="HNHc"/>
    <property type="match status" value="1"/>
</dbReference>
<sequence>MAKKPLRADKIGAHNTQYLKNKKKLMKVTEVCALCGKLLNYNVSFPHPLAPVADHIIPVSRGGHPSSIDNMQIVHNVCNNDKSDKLFMNNKVTASDSASEGDPNRNLPWSMDWTTYKGND</sequence>
<reference evidence="2 3" key="1">
    <citation type="journal article" date="2017" name="Int. J. Syst. Evol. Microbiol.">
        <title>Jeotgalibaca porci sp. nov. and Jeotgalibaca arthritidis sp. nov., isolated from pigs, and emended description of the genus Jeotgalibaca.</title>
        <authorList>
            <person name="Zamora L."/>
            <person name="Perez-Sancho M."/>
            <person name="Dominguez L."/>
            <person name="Fernandez-Garayzabal J.F."/>
            <person name="Vela A.I."/>
        </authorList>
    </citation>
    <scope>NUCLEOTIDE SEQUENCE [LARGE SCALE GENOMIC DNA]</scope>
    <source>
        <strain evidence="2 3">CCUG 69148</strain>
    </source>
</reference>
<evidence type="ECO:0000259" key="1">
    <source>
        <dbReference type="SMART" id="SM00507"/>
    </source>
</evidence>
<keyword evidence="3" id="KW-1185">Reference proteome</keyword>
<keyword evidence="2" id="KW-0255">Endonuclease</keyword>
<dbReference type="EMBL" id="CP049889">
    <property type="protein sequence ID" value="QIK51263.1"/>
    <property type="molecule type" value="Genomic_DNA"/>
</dbReference>
<keyword evidence="2" id="KW-0378">Hydrolase</keyword>
<dbReference type="GeneID" id="94552397"/>
<protein>
    <submittedName>
        <fullName evidence="2">HNH endonuclease</fullName>
    </submittedName>
</protein>
<dbReference type="KEGG" id="jpo:G7058_03835"/>
<dbReference type="AlphaFoldDB" id="A0A6G7WG82"/>